<dbReference type="STRING" id="1821621.A8C75_21540"/>
<gene>
    <name evidence="1" type="ORF">A8C75_21540</name>
</gene>
<protein>
    <recommendedName>
        <fullName evidence="3">SPOR domain-containing protein</fullName>
    </recommendedName>
</protein>
<organism evidence="1 2">
    <name type="scientific">Marinobacterium aestuarii</name>
    <dbReference type="NCBI Taxonomy" id="1821621"/>
    <lineage>
        <taxon>Bacteria</taxon>
        <taxon>Pseudomonadati</taxon>
        <taxon>Pseudomonadota</taxon>
        <taxon>Gammaproteobacteria</taxon>
        <taxon>Oceanospirillales</taxon>
        <taxon>Oceanospirillaceae</taxon>
        <taxon>Marinobacterium</taxon>
    </lineage>
</organism>
<evidence type="ECO:0008006" key="3">
    <source>
        <dbReference type="Google" id="ProtNLM"/>
    </source>
</evidence>
<accession>A0A1A9F505</accession>
<reference evidence="2" key="1">
    <citation type="submission" date="2016-05" db="EMBL/GenBank/DDBJ databases">
        <authorList>
            <person name="Baek K."/>
            <person name="Yang S.-J."/>
        </authorList>
    </citation>
    <scope>NUCLEOTIDE SEQUENCE [LARGE SCALE GENOMIC DNA]</scope>
    <source>
        <strain evidence="2">ST58-10</strain>
    </source>
</reference>
<dbReference type="RefSeq" id="WP_067386430.1">
    <property type="nucleotide sequence ID" value="NZ_CP015839.1"/>
</dbReference>
<proteinExistence type="predicted"/>
<keyword evidence="2" id="KW-1185">Reference proteome</keyword>
<reference evidence="1 2" key="2">
    <citation type="journal article" date="2018" name="Int. J. Syst. Evol. Microbiol.">
        <title>Marinobacterium aestuarii sp. nov., a benzene-degrading marine bacterium isolated from estuary sediment.</title>
        <authorList>
            <person name="Bae S.S."/>
            <person name="Jung J."/>
            <person name="Chung D."/>
            <person name="Baek K."/>
        </authorList>
    </citation>
    <scope>NUCLEOTIDE SEQUENCE [LARGE SCALE GENOMIC DNA]</scope>
    <source>
        <strain evidence="1 2">ST58-10</strain>
    </source>
</reference>
<dbReference type="Proteomes" id="UP000078070">
    <property type="component" value="Chromosome"/>
</dbReference>
<dbReference type="EMBL" id="CP015839">
    <property type="protein sequence ID" value="ANG64803.1"/>
    <property type="molecule type" value="Genomic_DNA"/>
</dbReference>
<sequence length="223" mass="24842">MLRWLFLLLLLVNAVVLLWAALMQRDARESLPERVEQGASVRLLSEVDVGQLRELSQSQLQAQSGVQQSLCVSYVGLPARADAEQVAQLMQRYGLLPVIEQEDIRLAEGFELVLNVPADPQERIALIERLQAVDVVPESSPQGSQLRLGRYDSEAQAEVAAVRFRDTGLAPELKVLDRTQELFAVLLPVDSDRDLFNKINRVLEKSHPGIKIEKKVCKGVATP</sequence>
<name>A0A1A9F505_9GAMM</name>
<dbReference type="KEGG" id="mars:A8C75_21540"/>
<dbReference type="OrthoDB" id="6120292at2"/>
<evidence type="ECO:0000313" key="1">
    <source>
        <dbReference type="EMBL" id="ANG64803.1"/>
    </source>
</evidence>
<evidence type="ECO:0000313" key="2">
    <source>
        <dbReference type="Proteomes" id="UP000078070"/>
    </source>
</evidence>
<dbReference type="AlphaFoldDB" id="A0A1A9F505"/>